<evidence type="ECO:0000313" key="4">
    <source>
        <dbReference type="EMBL" id="QDO99637.1"/>
    </source>
</evidence>
<dbReference type="EMBL" id="CP041636">
    <property type="protein sequence ID" value="QDO99637.1"/>
    <property type="molecule type" value="Genomic_DNA"/>
</dbReference>
<feature type="transmembrane region" description="Helical" evidence="2">
    <location>
        <begin position="133"/>
        <end position="150"/>
    </location>
</feature>
<comment type="function">
    <text evidence="1">Part of the tripartite ATP-independent periplasmic (TRAP) transport system.</text>
</comment>
<evidence type="ECO:0000313" key="5">
    <source>
        <dbReference type="Proteomes" id="UP000317496"/>
    </source>
</evidence>
<feature type="transmembrane region" description="Helical" evidence="2">
    <location>
        <begin position="531"/>
        <end position="551"/>
    </location>
</feature>
<dbReference type="NCBIfam" id="TIGR02123">
    <property type="entry name" value="TRAP_fused"/>
    <property type="match status" value="1"/>
</dbReference>
<feature type="transmembrane region" description="Helical" evidence="2">
    <location>
        <begin position="372"/>
        <end position="388"/>
    </location>
</feature>
<keyword evidence="2" id="KW-0812">Transmembrane</keyword>
<feature type="transmembrane region" description="Helical" evidence="2">
    <location>
        <begin position="182"/>
        <end position="201"/>
    </location>
</feature>
<feature type="transmembrane region" description="Helical" evidence="2">
    <location>
        <begin position="108"/>
        <end position="126"/>
    </location>
</feature>
<keyword evidence="2" id="KW-0472">Membrane</keyword>
<dbReference type="KEGG" id="fer:FNB15_05095"/>
<feature type="transmembrane region" description="Helical" evidence="2">
    <location>
        <begin position="76"/>
        <end position="96"/>
    </location>
</feature>
<keyword evidence="1" id="KW-0997">Cell inner membrane</keyword>
<protein>
    <submittedName>
        <fullName evidence="4">TRAP transporter fused permease subunit</fullName>
    </submittedName>
</protein>
<dbReference type="GO" id="GO:0022857">
    <property type="term" value="F:transmembrane transporter activity"/>
    <property type="evidence" value="ECO:0007669"/>
    <property type="project" value="UniProtKB-UniRule"/>
</dbReference>
<accession>A0A516H777</accession>
<feature type="domain" description="TRAP C4-dicarboxylate transport system permease DctM subunit" evidence="3">
    <location>
        <begin position="120"/>
        <end position="553"/>
    </location>
</feature>
<dbReference type="AlphaFoldDB" id="A0A516H777"/>
<dbReference type="PANTHER" id="PTHR43849">
    <property type="entry name" value="BLL3936 PROTEIN"/>
    <property type="match status" value="1"/>
</dbReference>
<evidence type="ECO:0000259" key="3">
    <source>
        <dbReference type="Pfam" id="PF06808"/>
    </source>
</evidence>
<dbReference type="InterPro" id="IPR010656">
    <property type="entry name" value="DctM"/>
</dbReference>
<dbReference type="GO" id="GO:0005886">
    <property type="term" value="C:plasma membrane"/>
    <property type="evidence" value="ECO:0007669"/>
    <property type="project" value="UniProtKB-SubCell"/>
</dbReference>
<feature type="transmembrane region" description="Helical" evidence="2">
    <location>
        <begin position="622"/>
        <end position="640"/>
    </location>
</feature>
<keyword evidence="1" id="KW-0813">Transport</keyword>
<feature type="transmembrane region" description="Helical" evidence="2">
    <location>
        <begin position="563"/>
        <end position="583"/>
    </location>
</feature>
<dbReference type="PANTHER" id="PTHR43849:SF2">
    <property type="entry name" value="BLL3936 PROTEIN"/>
    <property type="match status" value="1"/>
</dbReference>
<feature type="transmembrane region" description="Helical" evidence="2">
    <location>
        <begin position="408"/>
        <end position="436"/>
    </location>
</feature>
<evidence type="ECO:0000256" key="2">
    <source>
        <dbReference type="SAM" id="Phobius"/>
    </source>
</evidence>
<evidence type="ECO:0000256" key="1">
    <source>
        <dbReference type="RuleBase" id="RU369079"/>
    </source>
</evidence>
<keyword evidence="5" id="KW-1185">Reference proteome</keyword>
<gene>
    <name evidence="4" type="ORF">FNB15_05095</name>
</gene>
<dbReference type="OrthoDB" id="9759894at2"/>
<dbReference type="Proteomes" id="UP000317496">
    <property type="component" value="Chromosome"/>
</dbReference>
<organism evidence="4 5">
    <name type="scientific">Ferrovibrio terrae</name>
    <dbReference type="NCBI Taxonomy" id="2594003"/>
    <lineage>
        <taxon>Bacteria</taxon>
        <taxon>Pseudomonadati</taxon>
        <taxon>Pseudomonadota</taxon>
        <taxon>Alphaproteobacteria</taxon>
        <taxon>Rhodospirillales</taxon>
        <taxon>Rhodospirillaceae</taxon>
        <taxon>Ferrovibrio</taxon>
    </lineage>
</organism>
<keyword evidence="2" id="KW-1133">Transmembrane helix</keyword>
<feature type="transmembrane region" description="Helical" evidence="2">
    <location>
        <begin position="46"/>
        <end position="64"/>
    </location>
</feature>
<feature type="transmembrane region" description="Helical" evidence="2">
    <location>
        <begin position="350"/>
        <end position="365"/>
    </location>
</feature>
<reference evidence="4 5" key="1">
    <citation type="submission" date="2019-07" db="EMBL/GenBank/DDBJ databases">
        <title>Genome sequencing for Ferrovibrio sp. K5.</title>
        <authorList>
            <person name="Park S.-J."/>
        </authorList>
    </citation>
    <scope>NUCLEOTIDE SEQUENCE [LARGE SCALE GENOMIC DNA]</scope>
    <source>
        <strain evidence="4 5">K5</strain>
    </source>
</reference>
<keyword evidence="1" id="KW-1003">Cell membrane</keyword>
<feature type="transmembrane region" description="Helical" evidence="2">
    <location>
        <begin position="291"/>
        <end position="317"/>
    </location>
</feature>
<feature type="transmembrane region" description="Helical" evidence="2">
    <location>
        <begin position="12"/>
        <end position="34"/>
    </location>
</feature>
<dbReference type="InterPro" id="IPR011853">
    <property type="entry name" value="TRAP_DctM-Dct_fused"/>
</dbReference>
<proteinExistence type="predicted"/>
<dbReference type="Pfam" id="PF06808">
    <property type="entry name" value="DctM"/>
    <property type="match status" value="1"/>
</dbReference>
<feature type="transmembrane region" description="Helical" evidence="2">
    <location>
        <begin position="595"/>
        <end position="616"/>
    </location>
</feature>
<name>A0A516H777_9PROT</name>
<feature type="transmembrane region" description="Helical" evidence="2">
    <location>
        <begin position="496"/>
        <end position="519"/>
    </location>
</feature>
<feature type="transmembrane region" description="Helical" evidence="2">
    <location>
        <begin position="448"/>
        <end position="476"/>
    </location>
</feature>
<comment type="subcellular location">
    <subcellularLocation>
        <location evidence="1">Cell inner membrane</location>
        <topology evidence="1">Multi-pass membrane protein</topology>
    </subcellularLocation>
</comment>
<sequence length="648" mass="68492">MVEELAYRILPVWLQAAFGTLTLAAMVLVLNQQFNLHLFGFTLVENRYLFLLAVATLPLVFLAYPWHPRAARSPLWLGIDIVLCLATMAALFWFSWKAEAILGEGWEFSAPIMAKILGAVLWVLILEALRRTGGTAIFIIVTIVSLYPVIAGKLPSPLNGIDQPLSDTLAYHIVSAESAFGIPMRAFGEIVIGFIVFGVALNHTGGGKFFNDVAFALVGRWRGGAAQVGVISSALQGSISGSVISNVISSGVVTIPAMKRTGFRADYAGGVEAVASTGAVLMPPVMGSTAFVMASFLGISYSEIALAAAVPALLFYFGLAMQIDAYAARLGLRGMAKEELPSLKQTLKDGWLYIFVFAVLVYLMINEQQEAVAPFIATGLLLAINQILPKNRLSWKSFVDLVLATGRALAELVAILAGVGFIIGAFSVTGLAGTLANDLVYLAGDRPIVLLLMGAITSFIFGMGMTVTACYIFLAIVLAPPLIKAGLDPLAVHLFIMYWGMISFITPPVALATFAAAPLARTSPFKIGFQAVRLGAVIYIVPFFFALNPALILKGEPTEVVSVIVTAFIGVGLIAASIQGWLIGAGRLDGSPLRLLARIMLAIGGFALAAPGGNLIPVSNTTLAVIGASLALGAFLLLKLGKQETLAA</sequence>